<dbReference type="EMBL" id="JACIET010000001">
    <property type="protein sequence ID" value="MBB4011834.1"/>
    <property type="molecule type" value="Genomic_DNA"/>
</dbReference>
<dbReference type="InterPro" id="IPR009305">
    <property type="entry name" value="Mpo1-like"/>
</dbReference>
<dbReference type="GO" id="GO:0016020">
    <property type="term" value="C:membrane"/>
    <property type="evidence" value="ECO:0007669"/>
    <property type="project" value="GOC"/>
</dbReference>
<feature type="transmembrane region" description="Helical" evidence="1">
    <location>
        <begin position="130"/>
        <end position="147"/>
    </location>
</feature>
<accession>A0A840BHS4</accession>
<dbReference type="GO" id="GO:0046521">
    <property type="term" value="P:sphingoid catabolic process"/>
    <property type="evidence" value="ECO:0007669"/>
    <property type="project" value="TreeGrafter"/>
</dbReference>
<evidence type="ECO:0000256" key="1">
    <source>
        <dbReference type="SAM" id="Phobius"/>
    </source>
</evidence>
<feature type="transmembrane region" description="Helical" evidence="1">
    <location>
        <begin position="74"/>
        <end position="93"/>
    </location>
</feature>
<feature type="transmembrane region" description="Helical" evidence="1">
    <location>
        <begin position="100"/>
        <end position="118"/>
    </location>
</feature>
<dbReference type="PANTHER" id="PTHR28026:SF9">
    <property type="entry name" value="2-HYDROXY-PALMITIC ACID DIOXYGENASE MPO1"/>
    <property type="match status" value="1"/>
</dbReference>
<evidence type="ECO:0000313" key="2">
    <source>
        <dbReference type="EMBL" id="MBB4011834.1"/>
    </source>
</evidence>
<reference evidence="2 3" key="1">
    <citation type="submission" date="2020-08" db="EMBL/GenBank/DDBJ databases">
        <title>Genomic Encyclopedia of Type Strains, Phase IV (KMG-IV): sequencing the most valuable type-strain genomes for metagenomic binning, comparative biology and taxonomic classification.</title>
        <authorList>
            <person name="Goeker M."/>
        </authorList>
    </citation>
    <scope>NUCLEOTIDE SEQUENCE [LARGE SCALE GENOMIC DNA]</scope>
    <source>
        <strain evidence="2 3">DSM 106739</strain>
    </source>
</reference>
<dbReference type="RefSeq" id="WP_183632812.1">
    <property type="nucleotide sequence ID" value="NZ_BAABLE010000011.1"/>
</dbReference>
<keyword evidence="3" id="KW-1185">Reference proteome</keyword>
<dbReference type="Pfam" id="PF06127">
    <property type="entry name" value="Mpo1-like"/>
    <property type="match status" value="1"/>
</dbReference>
<comment type="caution">
    <text evidence="2">The sequence shown here is derived from an EMBL/GenBank/DDBJ whole genome shotgun (WGS) entry which is preliminary data.</text>
</comment>
<sequence length="151" mass="16709">MTAIPTTDGGAREVDRLLAHYAESHRNPTNEKIHLVCIPLILLSLVGMLWAASPWVALGFIGASLVYYARLSPSFLVAMALVSALILGCVAMLGAQTFRVSLAVFVVAWIGQFIGHKIEGKKPSFFEDIRYLWVGPLFCLTFAFRALKLRW</sequence>
<dbReference type="Proteomes" id="UP000561045">
    <property type="component" value="Unassembled WGS sequence"/>
</dbReference>
<keyword evidence="1" id="KW-0812">Transmembrane</keyword>
<keyword evidence="1" id="KW-0472">Membrane</keyword>
<dbReference type="AlphaFoldDB" id="A0A840BHS4"/>
<protein>
    <submittedName>
        <fullName evidence="2">Putative membrane protein YGL010W</fullName>
    </submittedName>
</protein>
<name>A0A840BHS4_9RHOO</name>
<keyword evidence="1" id="KW-1133">Transmembrane helix</keyword>
<organism evidence="2 3">
    <name type="scientific">Niveibacterium umoris</name>
    <dbReference type="NCBI Taxonomy" id="1193620"/>
    <lineage>
        <taxon>Bacteria</taxon>
        <taxon>Pseudomonadati</taxon>
        <taxon>Pseudomonadota</taxon>
        <taxon>Betaproteobacteria</taxon>
        <taxon>Rhodocyclales</taxon>
        <taxon>Rhodocyclaceae</taxon>
        <taxon>Niveibacterium</taxon>
    </lineage>
</organism>
<feature type="transmembrane region" description="Helical" evidence="1">
    <location>
        <begin position="35"/>
        <end position="68"/>
    </location>
</feature>
<evidence type="ECO:0000313" key="3">
    <source>
        <dbReference type="Proteomes" id="UP000561045"/>
    </source>
</evidence>
<proteinExistence type="predicted"/>
<dbReference type="PANTHER" id="PTHR28026">
    <property type="entry name" value="DUF962 DOMAIN PROTEIN (AFU_ORTHOLOGUE AFUA_8G05310)"/>
    <property type="match status" value="1"/>
</dbReference>
<gene>
    <name evidence="2" type="ORF">GGR36_001142</name>
</gene>